<dbReference type="AlphaFoldDB" id="A0A0A9HR41"/>
<protein>
    <submittedName>
        <fullName evidence="1">Uncharacterized protein</fullName>
    </submittedName>
</protein>
<organism evidence="1">
    <name type="scientific">Arundo donax</name>
    <name type="common">Giant reed</name>
    <name type="synonym">Donax arundinaceus</name>
    <dbReference type="NCBI Taxonomy" id="35708"/>
    <lineage>
        <taxon>Eukaryota</taxon>
        <taxon>Viridiplantae</taxon>
        <taxon>Streptophyta</taxon>
        <taxon>Embryophyta</taxon>
        <taxon>Tracheophyta</taxon>
        <taxon>Spermatophyta</taxon>
        <taxon>Magnoliopsida</taxon>
        <taxon>Liliopsida</taxon>
        <taxon>Poales</taxon>
        <taxon>Poaceae</taxon>
        <taxon>PACMAD clade</taxon>
        <taxon>Arundinoideae</taxon>
        <taxon>Arundineae</taxon>
        <taxon>Arundo</taxon>
    </lineage>
</organism>
<reference evidence="1" key="1">
    <citation type="submission" date="2014-09" db="EMBL/GenBank/DDBJ databases">
        <authorList>
            <person name="Magalhaes I.L.F."/>
            <person name="Oliveira U."/>
            <person name="Santos F.R."/>
            <person name="Vidigal T.H.D.A."/>
            <person name="Brescovit A.D."/>
            <person name="Santos A.J."/>
        </authorList>
    </citation>
    <scope>NUCLEOTIDE SEQUENCE</scope>
    <source>
        <tissue evidence="1">Shoot tissue taken approximately 20 cm above the soil surface</tissue>
    </source>
</reference>
<proteinExistence type="predicted"/>
<sequence>MKEIYVSSWTNICCQQFKKDGAIRS</sequence>
<evidence type="ECO:0000313" key="1">
    <source>
        <dbReference type="EMBL" id="JAE35393.1"/>
    </source>
</evidence>
<name>A0A0A9HR41_ARUDO</name>
<reference evidence="1" key="2">
    <citation type="journal article" date="2015" name="Data Brief">
        <title>Shoot transcriptome of the giant reed, Arundo donax.</title>
        <authorList>
            <person name="Barrero R.A."/>
            <person name="Guerrero F.D."/>
            <person name="Moolhuijzen P."/>
            <person name="Goolsby J.A."/>
            <person name="Tidwell J."/>
            <person name="Bellgard S.E."/>
            <person name="Bellgard M.I."/>
        </authorList>
    </citation>
    <scope>NUCLEOTIDE SEQUENCE</scope>
    <source>
        <tissue evidence="1">Shoot tissue taken approximately 20 cm above the soil surface</tissue>
    </source>
</reference>
<accession>A0A0A9HR41</accession>
<dbReference type="EMBL" id="GBRH01162503">
    <property type="protein sequence ID" value="JAE35393.1"/>
    <property type="molecule type" value="Transcribed_RNA"/>
</dbReference>